<keyword evidence="2 4" id="KW-0489">Methyltransferase</keyword>
<dbReference type="GO" id="GO:0032259">
    <property type="term" value="P:methylation"/>
    <property type="evidence" value="ECO:0007669"/>
    <property type="project" value="UniProtKB-KW"/>
</dbReference>
<dbReference type="InterPro" id="IPR038601">
    <property type="entry name" value="MttB-like_sf"/>
</dbReference>
<proteinExistence type="inferred from homology"/>
<evidence type="ECO:0000313" key="4">
    <source>
        <dbReference type="EMBL" id="OUJ19434.1"/>
    </source>
</evidence>
<evidence type="ECO:0000313" key="5">
    <source>
        <dbReference type="Proteomes" id="UP000195137"/>
    </source>
</evidence>
<gene>
    <name evidence="4" type="ORF">AMET1_0104</name>
</gene>
<name>A0A1Y3GGV7_9EURY</name>
<dbReference type="Proteomes" id="UP000195137">
    <property type="component" value="Unassembled WGS sequence"/>
</dbReference>
<evidence type="ECO:0000256" key="1">
    <source>
        <dbReference type="ARBA" id="ARBA00007137"/>
    </source>
</evidence>
<dbReference type="GO" id="GO:0015948">
    <property type="term" value="P:methanogenesis"/>
    <property type="evidence" value="ECO:0007669"/>
    <property type="project" value="InterPro"/>
</dbReference>
<dbReference type="EMBL" id="MRZU01000002">
    <property type="protein sequence ID" value="OUJ19434.1"/>
    <property type="molecule type" value="Genomic_DNA"/>
</dbReference>
<dbReference type="GO" id="GO:0008168">
    <property type="term" value="F:methyltransferase activity"/>
    <property type="evidence" value="ECO:0007669"/>
    <property type="project" value="UniProtKB-KW"/>
</dbReference>
<dbReference type="AlphaFoldDB" id="A0A1Y3GGV7"/>
<comment type="caution">
    <text evidence="4">The sequence shown here is derived from an EMBL/GenBank/DDBJ whole genome shotgun (WGS) entry which is preliminary data.</text>
</comment>
<evidence type="ECO:0000256" key="3">
    <source>
        <dbReference type="ARBA" id="ARBA00022679"/>
    </source>
</evidence>
<keyword evidence="5" id="KW-1185">Reference proteome</keyword>
<sequence>MAGANTLYGAGMLELGMTFSNEQLAIDNDIIEMVKRVVEDGIEVNEDTLGLESIREVEFDQFITHQTTRDNIHNYSSPTLINRKMREDWETSGAKDLAMEAHDHINKELAEYEVTPIDADLLKDMEEVVKKADKGA</sequence>
<reference evidence="4 5" key="1">
    <citation type="submission" date="2016-12" db="EMBL/GenBank/DDBJ databases">
        <title>Discovery of methanogenic haloarchaea.</title>
        <authorList>
            <person name="Sorokin D.Y."/>
            <person name="Makarova K.S."/>
            <person name="Abbas B."/>
            <person name="Ferrer M."/>
            <person name="Golyshin P.N."/>
        </authorList>
    </citation>
    <scope>NUCLEOTIDE SEQUENCE [LARGE SCALE GENOMIC DNA]</scope>
    <source>
        <strain evidence="4">AMET1</strain>
    </source>
</reference>
<dbReference type="InterPro" id="IPR010426">
    <property type="entry name" value="MTTB_MeTrfase"/>
</dbReference>
<dbReference type="Gene3D" id="3.20.20.480">
    <property type="entry name" value="Trimethylamine methyltransferase-like"/>
    <property type="match status" value="1"/>
</dbReference>
<dbReference type="Pfam" id="PF06253">
    <property type="entry name" value="MTTB"/>
    <property type="match status" value="1"/>
</dbReference>
<accession>A0A1Y3GGV7</accession>
<protein>
    <submittedName>
        <fullName evidence="4">Trimethylamine:corrinoid methyltransferase MttB1</fullName>
    </submittedName>
</protein>
<keyword evidence="3 4" id="KW-0808">Transferase</keyword>
<comment type="similarity">
    <text evidence="1">Belongs to the trimethylamine methyltransferase family.</text>
</comment>
<organism evidence="4 5">
    <name type="scientific">Methanonatronarchaeum thermophilum</name>
    <dbReference type="NCBI Taxonomy" id="1927129"/>
    <lineage>
        <taxon>Archaea</taxon>
        <taxon>Methanobacteriati</taxon>
        <taxon>Methanobacteriota</taxon>
        <taxon>Methanonatronarchaeia</taxon>
        <taxon>Methanonatronarchaeales</taxon>
        <taxon>Methanonatronarchaeaceae</taxon>
        <taxon>Methanonatronarchaeum</taxon>
    </lineage>
</organism>
<evidence type="ECO:0000256" key="2">
    <source>
        <dbReference type="ARBA" id="ARBA00022603"/>
    </source>
</evidence>